<name>A0ABW8Y492_9FLAO</name>
<comment type="caution">
    <text evidence="1">The sequence shown here is derived from an EMBL/GenBank/DDBJ whole genome shotgun (WGS) entry which is preliminary data.</text>
</comment>
<protein>
    <submittedName>
        <fullName evidence="1">Uncharacterized protein</fullName>
    </submittedName>
</protein>
<proteinExistence type="predicted"/>
<evidence type="ECO:0000313" key="1">
    <source>
        <dbReference type="EMBL" id="MFL9834986.1"/>
    </source>
</evidence>
<organism evidence="1 2">
    <name type="scientific">Chryseobacterium terrae</name>
    <dbReference type="NCBI Taxonomy" id="3163299"/>
    <lineage>
        <taxon>Bacteria</taxon>
        <taxon>Pseudomonadati</taxon>
        <taxon>Bacteroidota</taxon>
        <taxon>Flavobacteriia</taxon>
        <taxon>Flavobacteriales</taxon>
        <taxon>Weeksellaceae</taxon>
        <taxon>Chryseobacterium group</taxon>
        <taxon>Chryseobacterium</taxon>
    </lineage>
</organism>
<sequence>MKTFIVKISKGLNAENKETFFLEQVQESTPRDAQYKMQQKYNKHHSEVSVLSKKMSKENTFEELKAIFEK</sequence>
<evidence type="ECO:0000313" key="2">
    <source>
        <dbReference type="Proteomes" id="UP001629058"/>
    </source>
</evidence>
<gene>
    <name evidence="1" type="ORF">ABS765_13230</name>
</gene>
<keyword evidence="2" id="KW-1185">Reference proteome</keyword>
<dbReference type="RefSeq" id="WP_408091294.1">
    <property type="nucleotide sequence ID" value="NZ_JBELPY010000009.1"/>
</dbReference>
<dbReference type="Proteomes" id="UP001629058">
    <property type="component" value="Unassembled WGS sequence"/>
</dbReference>
<accession>A0ABW8Y492</accession>
<reference evidence="1 2" key="1">
    <citation type="submission" date="2024-06" db="EMBL/GenBank/DDBJ databases">
        <authorList>
            <person name="Kaempfer P."/>
            <person name="Viver T."/>
        </authorList>
    </citation>
    <scope>NUCLEOTIDE SEQUENCE [LARGE SCALE GENOMIC DNA]</scope>
    <source>
        <strain evidence="1 2">ST-37</strain>
    </source>
</reference>
<dbReference type="EMBL" id="JBELPY010000009">
    <property type="protein sequence ID" value="MFL9834986.1"/>
    <property type="molecule type" value="Genomic_DNA"/>
</dbReference>